<keyword evidence="2" id="KW-1185">Reference proteome</keyword>
<evidence type="ECO:0000313" key="2">
    <source>
        <dbReference type="Proteomes" id="UP000315471"/>
    </source>
</evidence>
<dbReference type="AlphaFoldDB" id="A0A5C6E5S6"/>
<evidence type="ECO:0000313" key="1">
    <source>
        <dbReference type="EMBL" id="TWU45013.1"/>
    </source>
</evidence>
<reference evidence="1 2" key="1">
    <citation type="submission" date="2019-02" db="EMBL/GenBank/DDBJ databases">
        <title>Deep-cultivation of Planctomycetes and their phenomic and genomic characterization uncovers novel biology.</title>
        <authorList>
            <person name="Wiegand S."/>
            <person name="Jogler M."/>
            <person name="Boedeker C."/>
            <person name="Pinto D."/>
            <person name="Vollmers J."/>
            <person name="Rivas-Marin E."/>
            <person name="Kohn T."/>
            <person name="Peeters S.H."/>
            <person name="Heuer A."/>
            <person name="Rast P."/>
            <person name="Oberbeckmann S."/>
            <person name="Bunk B."/>
            <person name="Jeske O."/>
            <person name="Meyerdierks A."/>
            <person name="Storesund J.E."/>
            <person name="Kallscheuer N."/>
            <person name="Luecker S."/>
            <person name="Lage O.M."/>
            <person name="Pohl T."/>
            <person name="Merkel B.J."/>
            <person name="Hornburger P."/>
            <person name="Mueller R.-W."/>
            <person name="Bruemmer F."/>
            <person name="Labrenz M."/>
            <person name="Spormann A.M."/>
            <person name="Op Den Camp H."/>
            <person name="Overmann J."/>
            <person name="Amann R."/>
            <person name="Jetten M.S.M."/>
            <person name="Mascher T."/>
            <person name="Medema M.H."/>
            <person name="Devos D.P."/>
            <person name="Kaster A.-K."/>
            <person name="Ovreas L."/>
            <person name="Rohde M."/>
            <person name="Galperin M.Y."/>
            <person name="Jogler C."/>
        </authorList>
    </citation>
    <scope>NUCLEOTIDE SEQUENCE [LARGE SCALE GENOMIC DNA]</scope>
    <source>
        <strain evidence="1 2">Q31b</strain>
    </source>
</reference>
<protein>
    <submittedName>
        <fullName evidence="1">Uncharacterized protein</fullName>
    </submittedName>
</protein>
<gene>
    <name evidence="1" type="ORF">Q31b_01840</name>
</gene>
<proteinExistence type="predicted"/>
<dbReference type="EMBL" id="SJPY01000001">
    <property type="protein sequence ID" value="TWU45013.1"/>
    <property type="molecule type" value="Genomic_DNA"/>
</dbReference>
<comment type="caution">
    <text evidence="1">The sequence shown here is derived from an EMBL/GenBank/DDBJ whole genome shotgun (WGS) entry which is preliminary data.</text>
</comment>
<name>A0A5C6E5S6_9BACT</name>
<accession>A0A5C6E5S6</accession>
<organism evidence="1 2">
    <name type="scientific">Novipirellula aureliae</name>
    <dbReference type="NCBI Taxonomy" id="2527966"/>
    <lineage>
        <taxon>Bacteria</taxon>
        <taxon>Pseudomonadati</taxon>
        <taxon>Planctomycetota</taxon>
        <taxon>Planctomycetia</taxon>
        <taxon>Pirellulales</taxon>
        <taxon>Pirellulaceae</taxon>
        <taxon>Novipirellula</taxon>
    </lineage>
</organism>
<sequence length="77" mass="8637">MDRTTALDSGFQTAHQGRFDYGGSAAEMQRRRDFRTAVAYWQNPIRSATVRLTEGLHWTCPTAAKIGYFPTMVLGVP</sequence>
<dbReference type="Proteomes" id="UP000315471">
    <property type="component" value="Unassembled WGS sequence"/>
</dbReference>